<comment type="caution">
    <text evidence="1">The sequence shown here is derived from an EMBL/GenBank/DDBJ whole genome shotgun (WGS) entry which is preliminary data.</text>
</comment>
<proteinExistence type="predicted"/>
<name>A0ABP7LIM4_9ACTN</name>
<organism evidence="1 2">
    <name type="scientific">Streptomyces lannensis</name>
    <dbReference type="NCBI Taxonomy" id="766498"/>
    <lineage>
        <taxon>Bacteria</taxon>
        <taxon>Bacillati</taxon>
        <taxon>Actinomycetota</taxon>
        <taxon>Actinomycetes</taxon>
        <taxon>Kitasatosporales</taxon>
        <taxon>Streptomycetaceae</taxon>
        <taxon>Streptomyces</taxon>
    </lineage>
</organism>
<reference evidence="2" key="1">
    <citation type="journal article" date="2019" name="Int. J. Syst. Evol. Microbiol.">
        <title>The Global Catalogue of Microorganisms (GCM) 10K type strain sequencing project: providing services to taxonomists for standard genome sequencing and annotation.</title>
        <authorList>
            <consortium name="The Broad Institute Genomics Platform"/>
            <consortium name="The Broad Institute Genome Sequencing Center for Infectious Disease"/>
            <person name="Wu L."/>
            <person name="Ma J."/>
        </authorList>
    </citation>
    <scope>NUCLEOTIDE SEQUENCE [LARGE SCALE GENOMIC DNA]</scope>
    <source>
        <strain evidence="2">JCM 16578</strain>
    </source>
</reference>
<protein>
    <submittedName>
        <fullName evidence="1">Uncharacterized protein</fullName>
    </submittedName>
</protein>
<gene>
    <name evidence="1" type="ORF">GCM10022207_84580</name>
</gene>
<accession>A0ABP7LIM4</accession>
<sequence>MPDPAGNRGERWWLTGGADPLSAHVDVSLRARLNLGAALIGVFVDGRQLAVEGSRVNQAVGEARADSGSAGDLPPGQGVRLRVTSLGCGETASAWGRVRG</sequence>
<keyword evidence="2" id="KW-1185">Reference proteome</keyword>
<dbReference type="EMBL" id="BAAAZA010000051">
    <property type="protein sequence ID" value="GAA3902589.1"/>
    <property type="molecule type" value="Genomic_DNA"/>
</dbReference>
<dbReference type="Proteomes" id="UP001501563">
    <property type="component" value="Unassembled WGS sequence"/>
</dbReference>
<evidence type="ECO:0000313" key="2">
    <source>
        <dbReference type="Proteomes" id="UP001501563"/>
    </source>
</evidence>
<evidence type="ECO:0000313" key="1">
    <source>
        <dbReference type="EMBL" id="GAA3902589.1"/>
    </source>
</evidence>